<comment type="caution">
    <text evidence="2">The sequence shown here is derived from an EMBL/GenBank/DDBJ whole genome shotgun (WGS) entry which is preliminary data.</text>
</comment>
<sequence>MSSSSIHGLEEWTYAMGYEERRRIQNRNAQRIFRWKQKSKSASNNKNHNDGTFTGQEDRPNACMPSNELSQPSVFDSTPNTTNLAEPIADDEDFQMLFGATDTSASSPYHFQDLGICEDDFQPRRCSCPPSPNSADMQEMLRQTLATTHLQWKKEQFGRQADMILVTLATLYEENVRNNTIARDPLVDAQLRVLRQIFQDLARPTSTPDDQHQSLLDNKTNFDDKYLLEMLTLEQPDAAQSKVQQTKR</sequence>
<protein>
    <recommendedName>
        <fullName evidence="4">BZIP domain-containing protein</fullName>
    </recommendedName>
</protein>
<evidence type="ECO:0000313" key="2">
    <source>
        <dbReference type="EMBL" id="KAK0645164.1"/>
    </source>
</evidence>
<keyword evidence="3" id="KW-1185">Reference proteome</keyword>
<evidence type="ECO:0000256" key="1">
    <source>
        <dbReference type="SAM" id="MobiDB-lite"/>
    </source>
</evidence>
<reference evidence="2" key="1">
    <citation type="submission" date="2023-06" db="EMBL/GenBank/DDBJ databases">
        <title>Multi-omics analyses reveal the molecular pathogenesis toolkit of Lasiodiplodia hormozganensis, a cross-kingdom pathogen.</title>
        <authorList>
            <person name="Felix C."/>
            <person name="Meneses R."/>
            <person name="Goncalves M.F.M."/>
            <person name="Tilleman L."/>
            <person name="Duarte A.S."/>
            <person name="Jorrin-Novo J.V."/>
            <person name="Van De Peer Y."/>
            <person name="Deforce D."/>
            <person name="Van Nieuwerburgh F."/>
            <person name="Esteves A.C."/>
            <person name="Alves A."/>
        </authorList>
    </citation>
    <scope>NUCLEOTIDE SEQUENCE</scope>
    <source>
        <strain evidence="2">CBS 339.90</strain>
    </source>
</reference>
<accession>A0AA39Y360</accession>
<name>A0AA39Y360_9PEZI</name>
<evidence type="ECO:0000313" key="3">
    <source>
        <dbReference type="Proteomes" id="UP001175001"/>
    </source>
</evidence>
<feature type="region of interest" description="Disordered" evidence="1">
    <location>
        <begin position="34"/>
        <end position="81"/>
    </location>
</feature>
<gene>
    <name evidence="2" type="ORF">DIS24_g8153</name>
</gene>
<dbReference type="Proteomes" id="UP001175001">
    <property type="component" value="Unassembled WGS sequence"/>
</dbReference>
<proteinExistence type="predicted"/>
<organism evidence="2 3">
    <name type="scientific">Lasiodiplodia hormozganensis</name>
    <dbReference type="NCBI Taxonomy" id="869390"/>
    <lineage>
        <taxon>Eukaryota</taxon>
        <taxon>Fungi</taxon>
        <taxon>Dikarya</taxon>
        <taxon>Ascomycota</taxon>
        <taxon>Pezizomycotina</taxon>
        <taxon>Dothideomycetes</taxon>
        <taxon>Dothideomycetes incertae sedis</taxon>
        <taxon>Botryosphaeriales</taxon>
        <taxon>Botryosphaeriaceae</taxon>
        <taxon>Lasiodiplodia</taxon>
    </lineage>
</organism>
<feature type="compositionally biased region" description="Polar residues" evidence="1">
    <location>
        <begin position="67"/>
        <end position="81"/>
    </location>
</feature>
<dbReference type="EMBL" id="JAUJDW010000057">
    <property type="protein sequence ID" value="KAK0645164.1"/>
    <property type="molecule type" value="Genomic_DNA"/>
</dbReference>
<dbReference type="AlphaFoldDB" id="A0AA39Y360"/>
<evidence type="ECO:0008006" key="4">
    <source>
        <dbReference type="Google" id="ProtNLM"/>
    </source>
</evidence>